<dbReference type="InterPro" id="IPR010982">
    <property type="entry name" value="Lambda_DNA-bd_dom_sf"/>
</dbReference>
<evidence type="ECO:0000259" key="1">
    <source>
        <dbReference type="PROSITE" id="PS50943"/>
    </source>
</evidence>
<accession>A0A0S3KBM7</accession>
<dbReference type="Gene3D" id="1.25.40.10">
    <property type="entry name" value="Tetratricopeptide repeat domain"/>
    <property type="match status" value="1"/>
</dbReference>
<dbReference type="KEGG" id="ess:ATZ33_10085"/>
<evidence type="ECO:0000313" key="4">
    <source>
        <dbReference type="Proteomes" id="UP000065511"/>
    </source>
</evidence>
<dbReference type="GO" id="GO:0003677">
    <property type="term" value="F:DNA binding"/>
    <property type="evidence" value="ECO:0007669"/>
    <property type="project" value="InterPro"/>
</dbReference>
<evidence type="ECO:0000313" key="5">
    <source>
        <dbReference type="Proteomes" id="UP000183039"/>
    </source>
</evidence>
<dbReference type="PROSITE" id="PS50943">
    <property type="entry name" value="HTH_CROC1"/>
    <property type="match status" value="1"/>
</dbReference>
<feature type="domain" description="HTH cro/C1-type" evidence="1">
    <location>
        <begin position="8"/>
        <end position="61"/>
    </location>
</feature>
<keyword evidence="4" id="KW-1185">Reference proteome</keyword>
<proteinExistence type="predicted"/>
<dbReference type="Proteomes" id="UP000183039">
    <property type="component" value="Unassembled WGS sequence"/>
</dbReference>
<sequence length="281" mass="31808">MRIKGDIIRSVRKQKKLSQVTLAAGICTQGTVSNIENKNVCDSLEILDAICKRLNLSLESVLDDNDEKKLTSLLNHVEDLCNTFKHKEAHSLLQATSINPADFQNKELEVRWLYFMGITNLLGYNNTTDSLFYFYRADELGDPNSIYAILSVNSLGIVYEMANELAKAQVYYEKSIDMLNKMTIKMPIEATKIFFNTAKFYSLIKQYDAAYDLATGGMALNRTYQSLYMLDLLAYEAAFNDFMKSPDLSAPDFKSAKVFAAFNENHSLLSVIANDEKTLVR</sequence>
<gene>
    <name evidence="2" type="ORF">ATZ33_10085</name>
    <name evidence="3" type="ORF">RV15_GL000667</name>
</gene>
<dbReference type="InterPro" id="IPR011990">
    <property type="entry name" value="TPR-like_helical_dom_sf"/>
</dbReference>
<dbReference type="CDD" id="cd00093">
    <property type="entry name" value="HTH_XRE"/>
    <property type="match status" value="1"/>
</dbReference>
<organism evidence="3 5">
    <name type="scientific">Enterococcus silesiacus</name>
    <dbReference type="NCBI Taxonomy" id="332949"/>
    <lineage>
        <taxon>Bacteria</taxon>
        <taxon>Bacillati</taxon>
        <taxon>Bacillota</taxon>
        <taxon>Bacilli</taxon>
        <taxon>Lactobacillales</taxon>
        <taxon>Enterococcaceae</taxon>
        <taxon>Enterococcus</taxon>
    </lineage>
</organism>
<dbReference type="InterPro" id="IPR001387">
    <property type="entry name" value="Cro/C1-type_HTH"/>
</dbReference>
<reference evidence="2 4" key="2">
    <citation type="submission" date="2015-12" db="EMBL/GenBank/DDBJ databases">
        <authorList>
            <person name="Lauer A."/>
            <person name="Humrighouse B."/>
            <person name="Loparev V."/>
            <person name="Shewmaker P.L."/>
            <person name="Whitney A.M."/>
            <person name="McLaughlin R.W."/>
        </authorList>
    </citation>
    <scope>NUCLEOTIDE SEQUENCE [LARGE SCALE GENOMIC DNA]</scope>
    <source>
        <strain evidence="2 4">LMG 23085</strain>
    </source>
</reference>
<dbReference type="OrthoDB" id="1150409at2"/>
<name>A0A0S3KBM7_9ENTE</name>
<dbReference type="Proteomes" id="UP000065511">
    <property type="component" value="Chromosome"/>
</dbReference>
<dbReference type="SUPFAM" id="SSF48452">
    <property type="entry name" value="TPR-like"/>
    <property type="match status" value="1"/>
</dbReference>
<evidence type="ECO:0000313" key="3">
    <source>
        <dbReference type="EMBL" id="OJG91390.1"/>
    </source>
</evidence>
<reference evidence="3 5" key="1">
    <citation type="submission" date="2014-12" db="EMBL/GenBank/DDBJ databases">
        <title>Draft genome sequences of 29 type strains of Enterococci.</title>
        <authorList>
            <person name="Zhong Z."/>
            <person name="Sun Z."/>
            <person name="Liu W."/>
            <person name="Zhang W."/>
            <person name="Zhang H."/>
        </authorList>
    </citation>
    <scope>NUCLEOTIDE SEQUENCE [LARGE SCALE GENOMIC DNA]</scope>
    <source>
        <strain evidence="3 5">DSM 22801</strain>
    </source>
</reference>
<dbReference type="SUPFAM" id="SSF47413">
    <property type="entry name" value="lambda repressor-like DNA-binding domains"/>
    <property type="match status" value="1"/>
</dbReference>
<evidence type="ECO:0000313" key="2">
    <source>
        <dbReference type="EMBL" id="ALS01707.1"/>
    </source>
</evidence>
<dbReference type="SMART" id="SM00530">
    <property type="entry name" value="HTH_XRE"/>
    <property type="match status" value="1"/>
</dbReference>
<protein>
    <submittedName>
        <fullName evidence="2">Cro/Cl family transcriptional regulator</fullName>
    </submittedName>
</protein>
<dbReference type="AlphaFoldDB" id="A0A0S3KBM7"/>
<dbReference type="EMBL" id="CP013614">
    <property type="protein sequence ID" value="ALS01707.1"/>
    <property type="molecule type" value="Genomic_DNA"/>
</dbReference>
<dbReference type="RefSeq" id="WP_071877991.1">
    <property type="nucleotide sequence ID" value="NZ_JXLC01000014.1"/>
</dbReference>
<dbReference type="Pfam" id="PF01381">
    <property type="entry name" value="HTH_3"/>
    <property type="match status" value="1"/>
</dbReference>
<dbReference type="EMBL" id="JXLC01000014">
    <property type="protein sequence ID" value="OJG91390.1"/>
    <property type="molecule type" value="Genomic_DNA"/>
</dbReference>